<evidence type="ECO:0000256" key="2">
    <source>
        <dbReference type="PIRNR" id="PIRNR006276"/>
    </source>
</evidence>
<evidence type="ECO:0000256" key="1">
    <source>
        <dbReference type="ARBA" id="ARBA00008791"/>
    </source>
</evidence>
<evidence type="ECO:0000259" key="3">
    <source>
        <dbReference type="Pfam" id="PF00582"/>
    </source>
</evidence>
<dbReference type="CDD" id="cd00293">
    <property type="entry name" value="USP-like"/>
    <property type="match status" value="1"/>
</dbReference>
<comment type="similarity">
    <text evidence="1 2">Belongs to the universal stress protein A family.</text>
</comment>
<evidence type="ECO:0000313" key="4">
    <source>
        <dbReference type="EMBL" id="HDL89810.1"/>
    </source>
</evidence>
<proteinExistence type="inferred from homology"/>
<feature type="domain" description="UspA" evidence="3">
    <location>
        <begin position="5"/>
        <end position="141"/>
    </location>
</feature>
<dbReference type="PRINTS" id="PR01438">
    <property type="entry name" value="UNVRSLSTRESS"/>
</dbReference>
<dbReference type="AlphaFoldDB" id="A0A7C0WUM5"/>
<comment type="subcellular location">
    <subcellularLocation>
        <location evidence="2">Cytoplasm</location>
    </subcellularLocation>
</comment>
<dbReference type="SUPFAM" id="SSF52402">
    <property type="entry name" value="Adenine nucleotide alpha hydrolases-like"/>
    <property type="match status" value="1"/>
</dbReference>
<name>A0A7C0WUM5_9BACT</name>
<dbReference type="InterPro" id="IPR014729">
    <property type="entry name" value="Rossmann-like_a/b/a_fold"/>
</dbReference>
<dbReference type="InterPro" id="IPR006015">
    <property type="entry name" value="Universal_stress_UspA"/>
</dbReference>
<sequence>MQEITKIVVPLDLGEHTQKLVDFALYIAEKLDAHISFIHVVEFYAPAYLMVSPSLDVGNREQVEKATEMMASLIEDTKKKYSNISGIVNQRWIVESIVKFAKEEEAGLVIISTHGSKGLERILLGSVARRVLKRVHCPSLLLNPYK</sequence>
<dbReference type="InterPro" id="IPR006016">
    <property type="entry name" value="UspA"/>
</dbReference>
<dbReference type="PANTHER" id="PTHR46268">
    <property type="entry name" value="STRESS RESPONSE PROTEIN NHAX"/>
    <property type="match status" value="1"/>
</dbReference>
<dbReference type="Proteomes" id="UP000886355">
    <property type="component" value="Unassembled WGS sequence"/>
</dbReference>
<dbReference type="GO" id="GO:0005737">
    <property type="term" value="C:cytoplasm"/>
    <property type="evidence" value="ECO:0007669"/>
    <property type="project" value="UniProtKB-SubCell"/>
</dbReference>
<keyword evidence="2" id="KW-0963">Cytoplasm</keyword>
<accession>A0A7C0WUM5</accession>
<dbReference type="Pfam" id="PF00582">
    <property type="entry name" value="Usp"/>
    <property type="match status" value="1"/>
</dbReference>
<dbReference type="PIRSF" id="PIRSF006276">
    <property type="entry name" value="UspA"/>
    <property type="match status" value="1"/>
</dbReference>
<reference evidence="4" key="1">
    <citation type="journal article" date="2020" name="mSystems">
        <title>Genome- and Community-Level Interaction Insights into Carbon Utilization and Element Cycling Functions of Hydrothermarchaeota in Hydrothermal Sediment.</title>
        <authorList>
            <person name="Zhou Z."/>
            <person name="Liu Y."/>
            <person name="Xu W."/>
            <person name="Pan J."/>
            <person name="Luo Z.H."/>
            <person name="Li M."/>
        </authorList>
    </citation>
    <scope>NUCLEOTIDE SEQUENCE [LARGE SCALE GENOMIC DNA]</scope>
    <source>
        <strain evidence="4">HyVt-19</strain>
    </source>
</reference>
<gene>
    <name evidence="4" type="ORF">ENG14_02775</name>
</gene>
<organism evidence="4">
    <name type="scientific">Thermodesulforhabdus norvegica</name>
    <dbReference type="NCBI Taxonomy" id="39841"/>
    <lineage>
        <taxon>Bacteria</taxon>
        <taxon>Pseudomonadati</taxon>
        <taxon>Thermodesulfobacteriota</taxon>
        <taxon>Syntrophobacteria</taxon>
        <taxon>Syntrophobacterales</taxon>
        <taxon>Thermodesulforhabdaceae</taxon>
        <taxon>Thermodesulforhabdus</taxon>
    </lineage>
</organism>
<dbReference type="PANTHER" id="PTHR46268:SF6">
    <property type="entry name" value="UNIVERSAL STRESS PROTEIN UP12"/>
    <property type="match status" value="1"/>
</dbReference>
<protein>
    <recommendedName>
        <fullName evidence="2">Universal stress protein</fullName>
    </recommendedName>
</protein>
<comment type="caution">
    <text evidence="4">The sequence shown here is derived from an EMBL/GenBank/DDBJ whole genome shotgun (WGS) entry which is preliminary data.</text>
</comment>
<dbReference type="Gene3D" id="3.40.50.620">
    <property type="entry name" value="HUPs"/>
    <property type="match status" value="1"/>
</dbReference>
<dbReference type="EMBL" id="DQZW01000131">
    <property type="protein sequence ID" value="HDL89810.1"/>
    <property type="molecule type" value="Genomic_DNA"/>
</dbReference>